<dbReference type="EMBL" id="AMYD01000780">
    <property type="protein sequence ID" value="EQB56186.1"/>
    <property type="molecule type" value="Genomic_DNA"/>
</dbReference>
<gene>
    <name evidence="2" type="ORF">CGLO_03824</name>
</gene>
<dbReference type="OrthoDB" id="4836635at2759"/>
<feature type="compositionally biased region" description="Polar residues" evidence="1">
    <location>
        <begin position="152"/>
        <end position="165"/>
    </location>
</feature>
<comment type="caution">
    <text evidence="2">The sequence shown here is derived from an EMBL/GenBank/DDBJ whole genome shotgun (WGS) entry which is preliminary data.</text>
</comment>
<dbReference type="Proteomes" id="UP000015530">
    <property type="component" value="Unassembled WGS sequence"/>
</dbReference>
<reference evidence="3" key="1">
    <citation type="journal article" date="2013" name="Mol. Plant Microbe Interact.">
        <title>Global aspects of pacC regulation of pathogenicity genes in Colletotrichum gloeosporioides as revealed by transcriptome analysis.</title>
        <authorList>
            <person name="Alkan N."/>
            <person name="Meng X."/>
            <person name="Friedlander G."/>
            <person name="Reuveni E."/>
            <person name="Sukno S."/>
            <person name="Sherman A."/>
            <person name="Thon M."/>
            <person name="Fluhr R."/>
            <person name="Prusky D."/>
        </authorList>
    </citation>
    <scope>NUCLEOTIDE SEQUENCE [LARGE SCALE GENOMIC DNA]</scope>
    <source>
        <strain evidence="3">Cg-14</strain>
    </source>
</reference>
<proteinExistence type="predicted"/>
<dbReference type="HOGENOM" id="CLU_776141_0_0_1"/>
<organism evidence="2 3">
    <name type="scientific">Colletotrichum gloeosporioides (strain Cg-14)</name>
    <name type="common">Anthracnose fungus</name>
    <name type="synonym">Glomerella cingulata</name>
    <dbReference type="NCBI Taxonomy" id="1237896"/>
    <lineage>
        <taxon>Eukaryota</taxon>
        <taxon>Fungi</taxon>
        <taxon>Dikarya</taxon>
        <taxon>Ascomycota</taxon>
        <taxon>Pezizomycotina</taxon>
        <taxon>Sordariomycetes</taxon>
        <taxon>Hypocreomycetidae</taxon>
        <taxon>Glomerellales</taxon>
        <taxon>Glomerellaceae</taxon>
        <taxon>Colletotrichum</taxon>
        <taxon>Colletotrichum gloeosporioides species complex</taxon>
    </lineage>
</organism>
<sequence>MRVDSRLKRADEGITQGMTHRLDKVIRDTEDIRRRTLESALVDMPLDFEEHERPWVVERIKNSFRVHFSDVHYNIVDGCPLVSYNLGRDKAFTFKEPAYYLQGQVGTDDIPAPSNVDPTKQQVVGIDSVSEPSVHVLSAQKAPDPEKPRRQSVATTPTLPSQSNPGHERPKRQLRRSEVSDVRQHKRARIPSQGAAAKSSSENREVNRPVHRYIVQCRYAESWIFSYVTNGIQEHFILRCPVSSCRDRSFSRNPIESGCGITHLRNHGIKIADEDDLVQNYARRIILREESETALSFVERHNKDVRRLCDIADIADGGDADSKSDVDEDIDELGQDASPLPQILNSVRSDFEKSGASEVSLVRCGDPDS</sequence>
<feature type="region of interest" description="Disordered" evidence="1">
    <location>
        <begin position="134"/>
        <end position="205"/>
    </location>
</feature>
<evidence type="ECO:0000313" key="2">
    <source>
        <dbReference type="EMBL" id="EQB56186.1"/>
    </source>
</evidence>
<accession>T0LWW1</accession>
<dbReference type="AlphaFoldDB" id="T0LWW1"/>
<name>T0LWW1_COLGC</name>
<evidence type="ECO:0000256" key="1">
    <source>
        <dbReference type="SAM" id="MobiDB-lite"/>
    </source>
</evidence>
<feature type="region of interest" description="Disordered" evidence="1">
    <location>
        <begin position="318"/>
        <end position="338"/>
    </location>
</feature>
<protein>
    <submittedName>
        <fullName evidence="2">Uncharacterized protein</fullName>
    </submittedName>
</protein>
<evidence type="ECO:0000313" key="3">
    <source>
        <dbReference type="Proteomes" id="UP000015530"/>
    </source>
</evidence>